<dbReference type="STRING" id="329046.A0A1Y2CJV4"/>
<evidence type="ECO:0000313" key="3">
    <source>
        <dbReference type="Proteomes" id="UP000193642"/>
    </source>
</evidence>
<dbReference type="InterPro" id="IPR014352">
    <property type="entry name" value="FERM/acyl-CoA-bd_prot_sf"/>
</dbReference>
<dbReference type="PANTHER" id="PTHR13283">
    <property type="entry name" value="KREV INTERACTION TRAPPED 1-RELATED"/>
    <property type="match status" value="1"/>
</dbReference>
<dbReference type="EMBL" id="MCGO01000014">
    <property type="protein sequence ID" value="ORY47292.1"/>
    <property type="molecule type" value="Genomic_DNA"/>
</dbReference>
<gene>
    <name evidence="2" type="ORF">BCR33DRAFT_658199</name>
</gene>
<dbReference type="OrthoDB" id="2142533at2759"/>
<organism evidence="2 3">
    <name type="scientific">Rhizoclosmatium globosum</name>
    <dbReference type="NCBI Taxonomy" id="329046"/>
    <lineage>
        <taxon>Eukaryota</taxon>
        <taxon>Fungi</taxon>
        <taxon>Fungi incertae sedis</taxon>
        <taxon>Chytridiomycota</taxon>
        <taxon>Chytridiomycota incertae sedis</taxon>
        <taxon>Chytridiomycetes</taxon>
        <taxon>Chytridiales</taxon>
        <taxon>Chytriomycetaceae</taxon>
        <taxon>Rhizoclosmatium</taxon>
    </lineage>
</organism>
<dbReference type="Gene3D" id="3.10.20.90">
    <property type="entry name" value="Phosphatidylinositol 3-kinase Catalytic Subunit, Chain A, domain 1"/>
    <property type="match status" value="1"/>
</dbReference>
<protein>
    <recommendedName>
        <fullName evidence="1">FERM domain-containing protein</fullName>
    </recommendedName>
</protein>
<dbReference type="CDD" id="cd14473">
    <property type="entry name" value="FERM_B-lobe"/>
    <property type="match status" value="1"/>
</dbReference>
<dbReference type="InterPro" id="IPR051594">
    <property type="entry name" value="KRIT1/FRMD8"/>
</dbReference>
<dbReference type="PANTHER" id="PTHR13283:SF10">
    <property type="entry name" value="FERM DOMAIN-CONTAINING PROTEIN 8"/>
    <property type="match status" value="1"/>
</dbReference>
<dbReference type="InterPro" id="IPR019749">
    <property type="entry name" value="Band_41_domain"/>
</dbReference>
<dbReference type="InterPro" id="IPR019748">
    <property type="entry name" value="FERM_central"/>
</dbReference>
<name>A0A1Y2CJV4_9FUNG</name>
<dbReference type="Gene3D" id="1.20.80.10">
    <property type="match status" value="1"/>
</dbReference>
<reference evidence="2 3" key="1">
    <citation type="submission" date="2016-07" db="EMBL/GenBank/DDBJ databases">
        <title>Pervasive Adenine N6-methylation of Active Genes in Fungi.</title>
        <authorList>
            <consortium name="DOE Joint Genome Institute"/>
            <person name="Mondo S.J."/>
            <person name="Dannebaum R.O."/>
            <person name="Kuo R.C."/>
            <person name="Labutti K."/>
            <person name="Haridas S."/>
            <person name="Kuo A."/>
            <person name="Salamov A."/>
            <person name="Ahrendt S.R."/>
            <person name="Lipzen A."/>
            <person name="Sullivan W."/>
            <person name="Andreopoulos W.B."/>
            <person name="Clum A."/>
            <person name="Lindquist E."/>
            <person name="Daum C."/>
            <person name="Ramamoorthy G.K."/>
            <person name="Gryganskyi A."/>
            <person name="Culley D."/>
            <person name="Magnuson J.K."/>
            <person name="James T.Y."/>
            <person name="O'Malley M.A."/>
            <person name="Stajich J.E."/>
            <person name="Spatafora J.W."/>
            <person name="Visel A."/>
            <person name="Grigoriev I.V."/>
        </authorList>
    </citation>
    <scope>NUCLEOTIDE SEQUENCE [LARGE SCALE GENOMIC DNA]</scope>
    <source>
        <strain evidence="2 3">JEL800</strain>
    </source>
</reference>
<dbReference type="InterPro" id="IPR035963">
    <property type="entry name" value="FERM_2"/>
</dbReference>
<feature type="domain" description="FERM" evidence="1">
    <location>
        <begin position="24"/>
        <end position="251"/>
    </location>
</feature>
<dbReference type="Pfam" id="PF00373">
    <property type="entry name" value="FERM_M"/>
    <property type="match status" value="1"/>
</dbReference>
<evidence type="ECO:0000313" key="2">
    <source>
        <dbReference type="EMBL" id="ORY47292.1"/>
    </source>
</evidence>
<dbReference type="GO" id="GO:0005886">
    <property type="term" value="C:plasma membrane"/>
    <property type="evidence" value="ECO:0007669"/>
    <property type="project" value="TreeGrafter"/>
</dbReference>
<proteinExistence type="predicted"/>
<dbReference type="Proteomes" id="UP000193642">
    <property type="component" value="Unassembled WGS sequence"/>
</dbReference>
<comment type="caution">
    <text evidence="2">The sequence shown here is derived from an EMBL/GenBank/DDBJ whole genome shotgun (WGS) entry which is preliminary data.</text>
</comment>
<accession>A0A1Y2CJV4</accession>
<sequence length="251" mass="29198">MHPNEWAPPVVLYEDPFTNQVACVSVRVRLLLGDTFLDVHQRLKPEDVTCETVCTRIIERQNISAEASKLFALWIVGKDLEIQIRPKTNLVDIVKDWRQLVVKYTHFPQAVDPDHMFNRYWLLFRREASVCKKVERELTLKDTIALKMLFGEAKRNIITGRYPCSVKDAINLAALQLQVSIGNYDPIRCPSGYVAKNPDLIKNILSAKIVKKKTVWSWEKHIRNEHERLKDISTKRAQVWCVINFLNLYLS</sequence>
<dbReference type="AlphaFoldDB" id="A0A1Y2CJV4"/>
<dbReference type="PROSITE" id="PS50057">
    <property type="entry name" value="FERM_3"/>
    <property type="match status" value="1"/>
</dbReference>
<dbReference type="SUPFAM" id="SSF47031">
    <property type="entry name" value="Second domain of FERM"/>
    <property type="match status" value="1"/>
</dbReference>
<dbReference type="InterPro" id="IPR000299">
    <property type="entry name" value="FERM_domain"/>
</dbReference>
<keyword evidence="3" id="KW-1185">Reference proteome</keyword>
<dbReference type="SMART" id="SM00295">
    <property type="entry name" value="B41"/>
    <property type="match status" value="1"/>
</dbReference>
<evidence type="ECO:0000259" key="1">
    <source>
        <dbReference type="PROSITE" id="PS50057"/>
    </source>
</evidence>